<protein>
    <submittedName>
        <fullName evidence="2">DUF4199 domain-containing protein</fullName>
    </submittedName>
</protein>
<dbReference type="EMBL" id="JBAWKB010000001">
    <property type="protein sequence ID" value="MFH6771505.1"/>
    <property type="molecule type" value="Genomic_DNA"/>
</dbReference>
<feature type="transmembrane region" description="Helical" evidence="1">
    <location>
        <begin position="76"/>
        <end position="95"/>
    </location>
</feature>
<feature type="transmembrane region" description="Helical" evidence="1">
    <location>
        <begin position="35"/>
        <end position="56"/>
    </location>
</feature>
<proteinExistence type="predicted"/>
<reference evidence="2 3" key="1">
    <citation type="submission" date="2024-02" db="EMBL/GenBank/DDBJ databases">
        <title>A Gaetbulibacter species isolated from tidal flats and genomic insights of their niches.</title>
        <authorList>
            <person name="Ye Y."/>
        </authorList>
    </citation>
    <scope>NUCLEOTIDE SEQUENCE [LARGE SCALE GENOMIC DNA]</scope>
    <source>
        <strain evidence="2 3">KYW382</strain>
    </source>
</reference>
<keyword evidence="1" id="KW-0472">Membrane</keyword>
<accession>A0ABW7MXE1</accession>
<feature type="transmembrane region" description="Helical" evidence="1">
    <location>
        <begin position="12"/>
        <end position="29"/>
    </location>
</feature>
<feature type="transmembrane region" description="Helical" evidence="1">
    <location>
        <begin position="146"/>
        <end position="169"/>
    </location>
</feature>
<sequence>MENSLKKIPTTYGLFLGVVLSVVAIFAYTQNLDLFLKPWFGLSLYALCVIAGVLSLMKNKIANNSYLSFRNSFTSYFITVLAGVAIFTFVTYILFNYVDNDASNYLKKMSIDKNIEVLKSIGTKPEKLAETRAKLESENLFSIGNAIQTLIITYIIPLSIIGLLLAAAFKKNPPRN</sequence>
<name>A0ABW7MXE1_9FLAO</name>
<evidence type="ECO:0000313" key="3">
    <source>
        <dbReference type="Proteomes" id="UP001610100"/>
    </source>
</evidence>
<dbReference type="RefSeq" id="WP_344740561.1">
    <property type="nucleotide sequence ID" value="NZ_BAABAY010000001.1"/>
</dbReference>
<keyword evidence="3" id="KW-1185">Reference proteome</keyword>
<dbReference type="InterPro" id="IPR025250">
    <property type="entry name" value="DUF4199"/>
</dbReference>
<dbReference type="Proteomes" id="UP001610100">
    <property type="component" value="Unassembled WGS sequence"/>
</dbReference>
<evidence type="ECO:0000313" key="2">
    <source>
        <dbReference type="EMBL" id="MFH6771505.1"/>
    </source>
</evidence>
<evidence type="ECO:0000256" key="1">
    <source>
        <dbReference type="SAM" id="Phobius"/>
    </source>
</evidence>
<organism evidence="2 3">
    <name type="scientific">Gaetbulibacter aestuarii</name>
    <dbReference type="NCBI Taxonomy" id="1502358"/>
    <lineage>
        <taxon>Bacteria</taxon>
        <taxon>Pseudomonadati</taxon>
        <taxon>Bacteroidota</taxon>
        <taxon>Flavobacteriia</taxon>
        <taxon>Flavobacteriales</taxon>
        <taxon>Flavobacteriaceae</taxon>
        <taxon>Gaetbulibacter</taxon>
    </lineage>
</organism>
<comment type="caution">
    <text evidence="2">The sequence shown here is derived from an EMBL/GenBank/DDBJ whole genome shotgun (WGS) entry which is preliminary data.</text>
</comment>
<dbReference type="Pfam" id="PF13858">
    <property type="entry name" value="DUF4199"/>
    <property type="match status" value="1"/>
</dbReference>
<gene>
    <name evidence="2" type="ORF">V8G58_06110</name>
</gene>
<keyword evidence="1" id="KW-0812">Transmembrane</keyword>
<keyword evidence="1" id="KW-1133">Transmembrane helix</keyword>